<organism evidence="1 2">
    <name type="scientific">Lipomyces tetrasporus</name>
    <dbReference type="NCBI Taxonomy" id="54092"/>
    <lineage>
        <taxon>Eukaryota</taxon>
        <taxon>Fungi</taxon>
        <taxon>Dikarya</taxon>
        <taxon>Ascomycota</taxon>
        <taxon>Saccharomycotina</taxon>
        <taxon>Lipomycetes</taxon>
        <taxon>Lipomycetales</taxon>
        <taxon>Lipomycetaceae</taxon>
        <taxon>Lipomyces</taxon>
    </lineage>
</organism>
<dbReference type="EMBL" id="JARPMG010000002">
    <property type="protein sequence ID" value="KAJ8103144.1"/>
    <property type="molecule type" value="Genomic_DNA"/>
</dbReference>
<keyword evidence="2" id="KW-1185">Reference proteome</keyword>
<accession>A0AAD7QX89</accession>
<dbReference type="Proteomes" id="UP001217417">
    <property type="component" value="Unassembled WGS sequence"/>
</dbReference>
<name>A0AAD7QX89_9ASCO</name>
<gene>
    <name evidence="1" type="ORF">POJ06DRAFT_246722</name>
</gene>
<dbReference type="RefSeq" id="XP_056046594.1">
    <property type="nucleotide sequence ID" value="XM_056186819.1"/>
</dbReference>
<protein>
    <submittedName>
        <fullName evidence="1">Uncharacterized protein</fullName>
    </submittedName>
</protein>
<dbReference type="AlphaFoldDB" id="A0AAD7QX89"/>
<sequence length="194" mass="21798">MSPDSYQPTSVGASEAPRPKFYLGNDIIEIEQPYTHSSRRFYPSLFARDSAIEADRSLNLPHANCRRVSWHVLKEESMEDDDVVDADSDLGHYHPIVVVKSYSATAILESSSAALYGPTEAPPVTSPQKKQRAVSAHIEDVSDIVPPVSQADAEKDDKESSFCWRNEVRKCMSRRKLRENLDRLISEQFGTNKS</sequence>
<dbReference type="GeneID" id="80881985"/>
<evidence type="ECO:0000313" key="2">
    <source>
        <dbReference type="Proteomes" id="UP001217417"/>
    </source>
</evidence>
<comment type="caution">
    <text evidence="1">The sequence shown here is derived from an EMBL/GenBank/DDBJ whole genome shotgun (WGS) entry which is preliminary data.</text>
</comment>
<reference evidence="1" key="1">
    <citation type="submission" date="2023-03" db="EMBL/GenBank/DDBJ databases">
        <title>Near-Complete genome sequence of Lipomyces tetrasporous NRRL Y-64009, an oleaginous yeast capable of growing on lignocellulosic hydrolysates.</title>
        <authorList>
            <consortium name="Lawrence Berkeley National Laboratory"/>
            <person name="Jagtap S.S."/>
            <person name="Liu J.-J."/>
            <person name="Walukiewicz H.E."/>
            <person name="Pangilinan J."/>
            <person name="Lipzen A."/>
            <person name="Ahrendt S."/>
            <person name="Koriabine M."/>
            <person name="Cobaugh K."/>
            <person name="Salamov A."/>
            <person name="Yoshinaga Y."/>
            <person name="Ng V."/>
            <person name="Daum C."/>
            <person name="Grigoriev I.V."/>
            <person name="Slininger P.J."/>
            <person name="Dien B.S."/>
            <person name="Jin Y.-S."/>
            <person name="Rao C.V."/>
        </authorList>
    </citation>
    <scope>NUCLEOTIDE SEQUENCE</scope>
    <source>
        <strain evidence="1">NRRL Y-64009</strain>
    </source>
</reference>
<proteinExistence type="predicted"/>
<evidence type="ECO:0000313" key="1">
    <source>
        <dbReference type="EMBL" id="KAJ8103144.1"/>
    </source>
</evidence>